<evidence type="ECO:0000256" key="1">
    <source>
        <dbReference type="SAM" id="MobiDB-lite"/>
    </source>
</evidence>
<gene>
    <name evidence="2" type="ORF">EZS28_009863</name>
</gene>
<evidence type="ECO:0000313" key="3">
    <source>
        <dbReference type="Proteomes" id="UP000324800"/>
    </source>
</evidence>
<evidence type="ECO:0000313" key="2">
    <source>
        <dbReference type="EMBL" id="KAA6394616.1"/>
    </source>
</evidence>
<dbReference type="EMBL" id="SNRW01001900">
    <property type="protein sequence ID" value="KAA6394616.1"/>
    <property type="molecule type" value="Genomic_DNA"/>
</dbReference>
<proteinExistence type="predicted"/>
<protein>
    <submittedName>
        <fullName evidence="2">Uncharacterized protein</fullName>
    </submittedName>
</protein>
<feature type="compositionally biased region" description="Basic and acidic residues" evidence="1">
    <location>
        <begin position="20"/>
        <end position="30"/>
    </location>
</feature>
<reference evidence="2 3" key="1">
    <citation type="submission" date="2019-03" db="EMBL/GenBank/DDBJ databases">
        <title>Single cell metagenomics reveals metabolic interactions within the superorganism composed of flagellate Streblomastix strix and complex community of Bacteroidetes bacteria on its surface.</title>
        <authorList>
            <person name="Treitli S.C."/>
            <person name="Kolisko M."/>
            <person name="Husnik F."/>
            <person name="Keeling P."/>
            <person name="Hampl V."/>
        </authorList>
    </citation>
    <scope>NUCLEOTIDE SEQUENCE [LARGE SCALE GENOMIC DNA]</scope>
    <source>
        <strain evidence="2">ST1C</strain>
    </source>
</reference>
<dbReference type="Proteomes" id="UP000324800">
    <property type="component" value="Unassembled WGS sequence"/>
</dbReference>
<feature type="region of interest" description="Disordered" evidence="1">
    <location>
        <begin position="20"/>
        <end position="49"/>
    </location>
</feature>
<dbReference type="AlphaFoldDB" id="A0A5J4WIR2"/>
<accession>A0A5J4WIR2</accession>
<comment type="caution">
    <text evidence="2">The sequence shown here is derived from an EMBL/GenBank/DDBJ whole genome shotgun (WGS) entry which is preliminary data.</text>
</comment>
<sequence>MVYKPKESIYQTPFPWISREDIRDGTKNERQGSIPSSRQSERLPSGPVADIGKDFLLRFIETKEFSEDEVNLLFK</sequence>
<name>A0A5J4WIR2_9EUKA</name>
<organism evidence="2 3">
    <name type="scientific">Streblomastix strix</name>
    <dbReference type="NCBI Taxonomy" id="222440"/>
    <lineage>
        <taxon>Eukaryota</taxon>
        <taxon>Metamonada</taxon>
        <taxon>Preaxostyla</taxon>
        <taxon>Oxymonadida</taxon>
        <taxon>Streblomastigidae</taxon>
        <taxon>Streblomastix</taxon>
    </lineage>
</organism>